<sequence>MEQALKNAVGEARISNDRNDNTTFVIIDSQSVKNTDTAREKGYDAGKKISGIKQHIAVDTQGLPHAMTVTTANITDRKGALMAFTQHKKSLSCVKSVLADGGYTGETFAEGVHHILGATVEIAKRSELHIFKVIPKRWVVERSFGWLEKCRRLWKNCERHLNTSLQFVNLAFLVVLLRRKNTE</sequence>
<dbReference type="PANTHER" id="PTHR30007:SF0">
    <property type="entry name" value="TRANSPOSASE"/>
    <property type="match status" value="1"/>
</dbReference>
<dbReference type="AlphaFoldDB" id="A0A0J5FN02"/>
<comment type="caution">
    <text evidence="2">The sequence shown here is derived from an EMBL/GenBank/DDBJ whole genome shotgun (WGS) entry which is preliminary data.</text>
</comment>
<evidence type="ECO:0000313" key="3">
    <source>
        <dbReference type="Proteomes" id="UP000036277"/>
    </source>
</evidence>
<dbReference type="NCBIfam" id="NF033580">
    <property type="entry name" value="transpos_IS5_3"/>
    <property type="match status" value="1"/>
</dbReference>
<proteinExistence type="predicted"/>
<dbReference type="GO" id="GO:0004803">
    <property type="term" value="F:transposase activity"/>
    <property type="evidence" value="ECO:0007669"/>
    <property type="project" value="InterPro"/>
</dbReference>
<feature type="domain" description="Transposase IS4-like" evidence="1">
    <location>
        <begin position="23"/>
        <end position="174"/>
    </location>
</feature>
<dbReference type="GO" id="GO:0003677">
    <property type="term" value="F:DNA binding"/>
    <property type="evidence" value="ECO:0007669"/>
    <property type="project" value="InterPro"/>
</dbReference>
<dbReference type="Proteomes" id="UP000036277">
    <property type="component" value="Unassembled WGS sequence"/>
</dbReference>
<dbReference type="EMBL" id="LFCV01000180">
    <property type="protein sequence ID" value="KMJ43479.1"/>
    <property type="molecule type" value="Genomic_DNA"/>
</dbReference>
<dbReference type="STRING" id="880157.AB204_19485"/>
<dbReference type="PATRIC" id="fig|880157.4.peg.4196"/>
<gene>
    <name evidence="2" type="ORF">AB204_19485</name>
</gene>
<dbReference type="Pfam" id="PF01609">
    <property type="entry name" value="DDE_Tnp_1"/>
    <property type="match status" value="1"/>
</dbReference>
<reference evidence="2 3" key="1">
    <citation type="submission" date="2015-06" db="EMBL/GenBank/DDBJ databases">
        <title>Draft Whole-Genome Sequence of the Entomopathogenic Bacterium Xenorhabdus khoisanae.</title>
        <authorList>
            <person name="Naidoo S."/>
            <person name="Featherston J."/>
            <person name="Gray V.M."/>
        </authorList>
    </citation>
    <scope>NUCLEOTIDE SEQUENCE [LARGE SCALE GENOMIC DNA]</scope>
    <source>
        <strain evidence="2 3">MCB</strain>
    </source>
</reference>
<organism evidence="2 3">
    <name type="scientific">Xenorhabdus khoisanae</name>
    <dbReference type="NCBI Taxonomy" id="880157"/>
    <lineage>
        <taxon>Bacteria</taxon>
        <taxon>Pseudomonadati</taxon>
        <taxon>Pseudomonadota</taxon>
        <taxon>Gammaproteobacteria</taxon>
        <taxon>Enterobacterales</taxon>
        <taxon>Morganellaceae</taxon>
        <taxon>Xenorhabdus</taxon>
    </lineage>
</organism>
<accession>A0A0J5FN02</accession>
<evidence type="ECO:0000313" key="2">
    <source>
        <dbReference type="EMBL" id="KMJ43479.1"/>
    </source>
</evidence>
<protein>
    <submittedName>
        <fullName evidence="2">Transposase</fullName>
    </submittedName>
</protein>
<keyword evidence="3" id="KW-1185">Reference proteome</keyword>
<name>A0A0J5FN02_9GAMM</name>
<evidence type="ECO:0000259" key="1">
    <source>
        <dbReference type="Pfam" id="PF01609"/>
    </source>
</evidence>
<dbReference type="GO" id="GO:0006313">
    <property type="term" value="P:DNA transposition"/>
    <property type="evidence" value="ECO:0007669"/>
    <property type="project" value="InterPro"/>
</dbReference>
<dbReference type="InterPro" id="IPR002559">
    <property type="entry name" value="Transposase_11"/>
</dbReference>
<dbReference type="PANTHER" id="PTHR30007">
    <property type="entry name" value="PHP DOMAIN PROTEIN"/>
    <property type="match status" value="1"/>
</dbReference>